<keyword evidence="2" id="KW-1185">Reference proteome</keyword>
<dbReference type="Proteomes" id="UP000242317">
    <property type="component" value="Unassembled WGS sequence"/>
</dbReference>
<evidence type="ECO:0000313" key="2">
    <source>
        <dbReference type="Proteomes" id="UP000242317"/>
    </source>
</evidence>
<dbReference type="AlphaFoldDB" id="A0A1G6JA13"/>
<organism evidence="1 2">
    <name type="scientific">Acinetobacter marinus</name>
    <dbReference type="NCBI Taxonomy" id="281375"/>
    <lineage>
        <taxon>Bacteria</taxon>
        <taxon>Pseudomonadati</taxon>
        <taxon>Pseudomonadota</taxon>
        <taxon>Gammaproteobacteria</taxon>
        <taxon>Moraxellales</taxon>
        <taxon>Moraxellaceae</taxon>
        <taxon>Acinetobacter</taxon>
    </lineage>
</organism>
<proteinExistence type="predicted"/>
<name>A0A1G6JA13_9GAMM</name>
<reference evidence="2" key="1">
    <citation type="submission" date="2016-09" db="EMBL/GenBank/DDBJ databases">
        <authorList>
            <person name="Varghese N."/>
            <person name="Submissions S."/>
        </authorList>
    </citation>
    <scope>NUCLEOTIDE SEQUENCE [LARGE SCALE GENOMIC DNA]</scope>
    <source>
        <strain evidence="2">ANC 3699</strain>
    </source>
</reference>
<dbReference type="OrthoDB" id="72471at2"/>
<evidence type="ECO:0000313" key="1">
    <source>
        <dbReference type="EMBL" id="SDC15624.1"/>
    </source>
</evidence>
<accession>A0A1G6JA13</accession>
<dbReference type="EMBL" id="FMYK01000003">
    <property type="protein sequence ID" value="SDC15624.1"/>
    <property type="molecule type" value="Genomic_DNA"/>
</dbReference>
<protein>
    <recommendedName>
        <fullName evidence="3">Morphogenetic protein</fullName>
    </recommendedName>
</protein>
<evidence type="ECO:0008006" key="3">
    <source>
        <dbReference type="Google" id="ProtNLM"/>
    </source>
</evidence>
<gene>
    <name evidence="1" type="ORF">SAMN05421749_103290</name>
</gene>
<dbReference type="RefSeq" id="WP_092618162.1">
    <property type="nucleotide sequence ID" value="NZ_FMYK01000003.1"/>
</dbReference>
<sequence>MKERPILFKTEMVQAILKGRKTQTRRVLKAQPPVKKNRVVPLYQVEHKVTEVSFHEILKDDIPHCSSFFKCKSPFGKIGDRLWVRETFCYAWNEDDHICDKDGNPVWDVKDAHIYYAASETKVDGKWKPSIHMPRWASRILLEITNIQVERLNDVSESDCVKEGVGSAFLRDCKKPKFMQLWESINGADSWAENPWVWVIEFRVVRGDQ</sequence>